<evidence type="ECO:0000256" key="6">
    <source>
        <dbReference type="SAM" id="SignalP"/>
    </source>
</evidence>
<evidence type="ECO:0000313" key="8">
    <source>
        <dbReference type="EMBL" id="KAF5905596.1"/>
    </source>
</evidence>
<keyword evidence="6" id="KW-0732">Signal</keyword>
<dbReference type="PANTHER" id="PTHR12015">
    <property type="entry name" value="SMALL INDUCIBLE CYTOKINE A"/>
    <property type="match status" value="1"/>
</dbReference>
<comment type="caution">
    <text evidence="8">The sequence shown here is derived from an EMBL/GenBank/DDBJ whole genome shotgun (WGS) entry which is preliminary data.</text>
</comment>
<feature type="non-terminal residue" evidence="8">
    <location>
        <position position="94"/>
    </location>
</feature>
<evidence type="ECO:0000256" key="3">
    <source>
        <dbReference type="ARBA" id="ARBA00022514"/>
    </source>
</evidence>
<sequence length="94" mass="10485">MPLSANLLLVATALCCFATVFALPMPGMNRDNQCRCLTTTDTYMNPRSFKKIEIIPVGPSCRNIEIIITLKDRNKVVCVNPKAAWVQQIISKVM</sequence>
<evidence type="ECO:0000313" key="9">
    <source>
        <dbReference type="Proteomes" id="UP000727407"/>
    </source>
</evidence>
<dbReference type="GO" id="GO:0042056">
    <property type="term" value="F:chemoattractant activity"/>
    <property type="evidence" value="ECO:0007669"/>
    <property type="project" value="UniProtKB-ARBA"/>
</dbReference>
<dbReference type="InterPro" id="IPR036048">
    <property type="entry name" value="Interleukin_8-like_sf"/>
</dbReference>
<dbReference type="PRINTS" id="PR00437">
    <property type="entry name" value="SMALLCYTKCXC"/>
</dbReference>
<dbReference type="FunFam" id="2.40.50.40:FF:000004">
    <property type="entry name" value="C-X-C motif chemokine"/>
    <property type="match status" value="1"/>
</dbReference>
<dbReference type="Gene3D" id="2.40.50.40">
    <property type="match status" value="1"/>
</dbReference>
<dbReference type="GO" id="GO:0006955">
    <property type="term" value="P:immune response"/>
    <property type="evidence" value="ECO:0007669"/>
    <property type="project" value="InterPro"/>
</dbReference>
<dbReference type="GO" id="GO:0008009">
    <property type="term" value="F:chemokine activity"/>
    <property type="evidence" value="ECO:0007669"/>
    <property type="project" value="InterPro"/>
</dbReference>
<feature type="domain" description="Chemokine interleukin-8-like" evidence="7">
    <location>
        <begin position="31"/>
        <end position="93"/>
    </location>
</feature>
<name>A0A8J4X8H3_CLAMG</name>
<feature type="chain" id="PRO_5035171386" evidence="6">
    <location>
        <begin position="23"/>
        <end position="94"/>
    </location>
</feature>
<dbReference type="InterPro" id="IPR001811">
    <property type="entry name" value="Chemokine_IL8-like_dom"/>
</dbReference>
<evidence type="ECO:0000256" key="5">
    <source>
        <dbReference type="ARBA" id="ARBA00054901"/>
    </source>
</evidence>
<dbReference type="GO" id="GO:0006952">
    <property type="term" value="P:defense response"/>
    <property type="evidence" value="ECO:0007669"/>
    <property type="project" value="InterPro"/>
</dbReference>
<comment type="subcellular location">
    <subcellularLocation>
        <location evidence="1">Secreted</location>
    </subcellularLocation>
</comment>
<dbReference type="PANTHER" id="PTHR12015:SF203">
    <property type="entry name" value="CHEMOKINE INTERLEUKIN-8-LIKE DOMAIN-CONTAINING PROTEIN"/>
    <property type="match status" value="1"/>
</dbReference>
<dbReference type="InterPro" id="IPR039809">
    <property type="entry name" value="Chemokine_b/g/d"/>
</dbReference>
<dbReference type="GO" id="GO:0005615">
    <property type="term" value="C:extracellular space"/>
    <property type="evidence" value="ECO:0007669"/>
    <property type="project" value="UniProtKB-KW"/>
</dbReference>
<dbReference type="OrthoDB" id="9948647at2759"/>
<evidence type="ECO:0000259" key="7">
    <source>
        <dbReference type="SMART" id="SM00199"/>
    </source>
</evidence>
<dbReference type="InterPro" id="IPR001089">
    <property type="entry name" value="Chemokine_CXC"/>
</dbReference>
<keyword evidence="4" id="KW-0964">Secreted</keyword>
<protein>
    <submittedName>
        <fullName evidence="8">C-X-C motif chemokine 13</fullName>
    </submittedName>
</protein>
<feature type="signal peptide" evidence="6">
    <location>
        <begin position="1"/>
        <end position="22"/>
    </location>
</feature>
<dbReference type="InterPro" id="IPR033899">
    <property type="entry name" value="CXC_Chemokine_domain"/>
</dbReference>
<evidence type="ECO:0000256" key="2">
    <source>
        <dbReference type="ARBA" id="ARBA00010665"/>
    </source>
</evidence>
<reference evidence="8" key="1">
    <citation type="submission" date="2020-07" db="EMBL/GenBank/DDBJ databases">
        <title>Clarias magur genome sequencing, assembly and annotation.</title>
        <authorList>
            <person name="Kushwaha B."/>
            <person name="Kumar R."/>
            <person name="Das P."/>
            <person name="Joshi C.G."/>
            <person name="Kumar D."/>
            <person name="Nagpure N.S."/>
            <person name="Pandey M."/>
            <person name="Agarwal S."/>
            <person name="Srivastava S."/>
            <person name="Singh M."/>
            <person name="Sahoo L."/>
            <person name="Jayasankar P."/>
            <person name="Meher P.K."/>
            <person name="Koringa P.G."/>
            <person name="Iquebal M.A."/>
            <person name="Das S.P."/>
            <person name="Bit A."/>
            <person name="Patnaik S."/>
            <person name="Patel N."/>
            <person name="Shah T.M."/>
            <person name="Hinsu A."/>
            <person name="Jena J.K."/>
        </authorList>
    </citation>
    <scope>NUCLEOTIDE SEQUENCE</scope>
    <source>
        <strain evidence="8">CIFAMagur01</strain>
        <tissue evidence="8">Testis</tissue>
    </source>
</reference>
<dbReference type="SMART" id="SM00199">
    <property type="entry name" value="SCY"/>
    <property type="match status" value="1"/>
</dbReference>
<dbReference type="Pfam" id="PF00048">
    <property type="entry name" value="IL8"/>
    <property type="match status" value="1"/>
</dbReference>
<dbReference type="Proteomes" id="UP000727407">
    <property type="component" value="Unassembled WGS sequence"/>
</dbReference>
<accession>A0A8J4X8H3</accession>
<evidence type="ECO:0000256" key="4">
    <source>
        <dbReference type="ARBA" id="ARBA00022525"/>
    </source>
</evidence>
<comment type="similarity">
    <text evidence="2">Belongs to the intercrine alpha (chemokine CxC) family.</text>
</comment>
<keyword evidence="3" id="KW-0202">Cytokine</keyword>
<dbReference type="SUPFAM" id="SSF54117">
    <property type="entry name" value="Interleukin 8-like chemokines"/>
    <property type="match status" value="1"/>
</dbReference>
<organism evidence="8 9">
    <name type="scientific">Clarias magur</name>
    <name type="common">Asian catfish</name>
    <name type="synonym">Macropteronotus magur</name>
    <dbReference type="NCBI Taxonomy" id="1594786"/>
    <lineage>
        <taxon>Eukaryota</taxon>
        <taxon>Metazoa</taxon>
        <taxon>Chordata</taxon>
        <taxon>Craniata</taxon>
        <taxon>Vertebrata</taxon>
        <taxon>Euteleostomi</taxon>
        <taxon>Actinopterygii</taxon>
        <taxon>Neopterygii</taxon>
        <taxon>Teleostei</taxon>
        <taxon>Ostariophysi</taxon>
        <taxon>Siluriformes</taxon>
        <taxon>Clariidae</taxon>
        <taxon>Clarias</taxon>
    </lineage>
</organism>
<dbReference type="CDD" id="cd00273">
    <property type="entry name" value="Chemokine_CXC"/>
    <property type="match status" value="1"/>
</dbReference>
<dbReference type="EMBL" id="QNUK01000042">
    <property type="protein sequence ID" value="KAF5905596.1"/>
    <property type="molecule type" value="Genomic_DNA"/>
</dbReference>
<proteinExistence type="inferred from homology"/>
<evidence type="ECO:0000256" key="1">
    <source>
        <dbReference type="ARBA" id="ARBA00004613"/>
    </source>
</evidence>
<keyword evidence="9" id="KW-1185">Reference proteome</keyword>
<dbReference type="AlphaFoldDB" id="A0A8J4X8H3"/>
<gene>
    <name evidence="8" type="primary">cxcl13</name>
    <name evidence="8" type="ORF">DAT39_004665</name>
</gene>
<comment type="function">
    <text evidence="5">Ligand for cxcr3.2. Chemotactic for macrophages.</text>
</comment>